<comment type="caution">
    <text evidence="2">The sequence shown here is derived from an EMBL/GenBank/DDBJ whole genome shotgun (WGS) entry which is preliminary data.</text>
</comment>
<organism evidence="2 3">
    <name type="scientific">Actinomadura parmotrematis</name>
    <dbReference type="NCBI Taxonomy" id="2864039"/>
    <lineage>
        <taxon>Bacteria</taxon>
        <taxon>Bacillati</taxon>
        <taxon>Actinomycetota</taxon>
        <taxon>Actinomycetes</taxon>
        <taxon>Streptosporangiales</taxon>
        <taxon>Thermomonosporaceae</taxon>
        <taxon>Actinomadura</taxon>
    </lineage>
</organism>
<sequence length="124" mass="12125">MGYDGNADRAIGAGDRTALAPGSAAAIAAARGGPVAGMLVTTALMTAVAFGLTLLVGRAEETNAARLALAAVEEERPRVAAVLDEGAGAGLDAIAAARPGDLPAVLSTARSTLATARAALRPPH</sequence>
<dbReference type="EMBL" id="JAIBOA010000006">
    <property type="protein sequence ID" value="MBW8483109.1"/>
    <property type="molecule type" value="Genomic_DNA"/>
</dbReference>
<gene>
    <name evidence="2" type="ORF">K1Y72_12060</name>
</gene>
<dbReference type="RefSeq" id="WP_220166083.1">
    <property type="nucleotide sequence ID" value="NZ_JAIBOA010000006.1"/>
</dbReference>
<reference evidence="2 3" key="1">
    <citation type="submission" date="2021-07" db="EMBL/GenBank/DDBJ databases">
        <title>Actinomadura sp. PM05-2 isolated from lichen.</title>
        <authorList>
            <person name="Somphong A."/>
            <person name="Phongsopitanun W."/>
            <person name="Tanasupawat S."/>
            <person name="Peongsungnone V."/>
        </authorList>
    </citation>
    <scope>NUCLEOTIDE SEQUENCE [LARGE SCALE GENOMIC DNA]</scope>
    <source>
        <strain evidence="2 3">PM05-2</strain>
    </source>
</reference>
<proteinExistence type="predicted"/>
<dbReference type="Proteomes" id="UP000774570">
    <property type="component" value="Unassembled WGS sequence"/>
</dbReference>
<evidence type="ECO:0000313" key="3">
    <source>
        <dbReference type="Proteomes" id="UP000774570"/>
    </source>
</evidence>
<name>A0ABS7FRT1_9ACTN</name>
<keyword evidence="1" id="KW-0812">Transmembrane</keyword>
<protein>
    <recommendedName>
        <fullName evidence="4">Histidine kinase</fullName>
    </recommendedName>
</protein>
<feature type="transmembrane region" description="Helical" evidence="1">
    <location>
        <begin position="35"/>
        <end position="56"/>
    </location>
</feature>
<keyword evidence="3" id="KW-1185">Reference proteome</keyword>
<evidence type="ECO:0000313" key="2">
    <source>
        <dbReference type="EMBL" id="MBW8483109.1"/>
    </source>
</evidence>
<evidence type="ECO:0008006" key="4">
    <source>
        <dbReference type="Google" id="ProtNLM"/>
    </source>
</evidence>
<evidence type="ECO:0000256" key="1">
    <source>
        <dbReference type="SAM" id="Phobius"/>
    </source>
</evidence>
<keyword evidence="1" id="KW-1133">Transmembrane helix</keyword>
<keyword evidence="1" id="KW-0472">Membrane</keyword>
<accession>A0ABS7FRT1</accession>